<keyword evidence="6" id="KW-1185">Reference proteome</keyword>
<accession>A0A9C7PWA7</accession>
<dbReference type="SMART" id="SM00320">
    <property type="entry name" value="WD40"/>
    <property type="match status" value="7"/>
</dbReference>
<sequence>MLKTSNTSSSDSFYKKQIEQLTKEKKQLKERLDLLESENHDLRRSVFELSVSSASKEEVLDLDVALIPSNYDPNDYRTSTNTSFEGYLHNMEWDWRDPSKGESGSFSRFGWKFDLAGHLGAVYVVEFSHCGRLIASGSQDKSLRIWQLDKPTEPSLLLMDAHTSSISDLCWNSDSTIMATCGYDRQVKEWSLEEGSSIKWLASHSLSGLVQDVEYCMGQPQLLVASTSQGNIHILDRRTQQSTNVITNDCSVNSIYVHYDGTLVTSGDHQGYIKRWDMRHCSKPLEVFYNSKRPISHLEVSRPRGEEEGQYLAVNAFDNTIRVYDRGGYLLGSSCTDSLKLLHTLKGVKSQNWPIRCSFYQGADFLRFIKSGVSSKERLETREGNSLSGISFHNSVGHCSSNLHPVVPLCNYRPQETVTLASGSADGNIYIYDVGQPEGTACLVQCCHGHSDRVYGVCFHPTEPIFASCSADYLIKIWGPVKTKSHNTV</sequence>
<dbReference type="OrthoDB" id="6262491at2759"/>
<name>A0A9C7PWA7_9RHOD</name>
<evidence type="ECO:0000313" key="6">
    <source>
        <dbReference type="Proteomes" id="UP001061958"/>
    </source>
</evidence>
<dbReference type="SUPFAM" id="SSF50978">
    <property type="entry name" value="WD40 repeat-like"/>
    <property type="match status" value="1"/>
</dbReference>
<dbReference type="PROSITE" id="PS50082">
    <property type="entry name" value="WD_REPEATS_2"/>
    <property type="match status" value="3"/>
</dbReference>
<organism evidence="5 6">
    <name type="scientific">Galdieria partita</name>
    <dbReference type="NCBI Taxonomy" id="83374"/>
    <lineage>
        <taxon>Eukaryota</taxon>
        <taxon>Rhodophyta</taxon>
        <taxon>Bangiophyceae</taxon>
        <taxon>Galdieriales</taxon>
        <taxon>Galdieriaceae</taxon>
        <taxon>Galdieria</taxon>
    </lineage>
</organism>
<evidence type="ECO:0000256" key="4">
    <source>
        <dbReference type="SAM" id="Coils"/>
    </source>
</evidence>
<keyword evidence="2" id="KW-0677">Repeat</keyword>
<dbReference type="InterPro" id="IPR015943">
    <property type="entry name" value="WD40/YVTN_repeat-like_dom_sf"/>
</dbReference>
<dbReference type="CDD" id="cd00200">
    <property type="entry name" value="WD40"/>
    <property type="match status" value="1"/>
</dbReference>
<dbReference type="EMBL" id="BQMJ01000026">
    <property type="protein sequence ID" value="GJQ11706.1"/>
    <property type="molecule type" value="Genomic_DNA"/>
</dbReference>
<protein>
    <submittedName>
        <fullName evidence="5">Uncharacterized protein</fullName>
    </submittedName>
</protein>
<dbReference type="Proteomes" id="UP001061958">
    <property type="component" value="Unassembled WGS sequence"/>
</dbReference>
<dbReference type="GO" id="GO:1990234">
    <property type="term" value="C:transferase complex"/>
    <property type="evidence" value="ECO:0007669"/>
    <property type="project" value="UniProtKB-ARBA"/>
</dbReference>
<comment type="caution">
    <text evidence="5">The sequence shown here is derived from an EMBL/GenBank/DDBJ whole genome shotgun (WGS) entry which is preliminary data.</text>
</comment>
<evidence type="ECO:0000256" key="3">
    <source>
        <dbReference type="PROSITE-ProRule" id="PRU00221"/>
    </source>
</evidence>
<dbReference type="Pfam" id="PF00400">
    <property type="entry name" value="WD40"/>
    <property type="match status" value="4"/>
</dbReference>
<dbReference type="Gene3D" id="2.130.10.10">
    <property type="entry name" value="YVTN repeat-like/Quinoprotein amine dehydrogenase"/>
    <property type="match status" value="2"/>
</dbReference>
<feature type="repeat" description="WD" evidence="3">
    <location>
        <begin position="447"/>
        <end position="478"/>
    </location>
</feature>
<evidence type="ECO:0000313" key="5">
    <source>
        <dbReference type="EMBL" id="GJQ11706.1"/>
    </source>
</evidence>
<dbReference type="InterPro" id="IPR036322">
    <property type="entry name" value="WD40_repeat_dom_sf"/>
</dbReference>
<evidence type="ECO:0000256" key="2">
    <source>
        <dbReference type="ARBA" id="ARBA00022737"/>
    </source>
</evidence>
<feature type="repeat" description="WD" evidence="3">
    <location>
        <begin position="159"/>
        <end position="200"/>
    </location>
</feature>
<keyword evidence="1 3" id="KW-0853">WD repeat</keyword>
<gene>
    <name evidence="5" type="ORF">GpartN1_g3497.t1</name>
</gene>
<evidence type="ECO:0000256" key="1">
    <source>
        <dbReference type="ARBA" id="ARBA00022574"/>
    </source>
</evidence>
<feature type="coiled-coil region" evidence="4">
    <location>
        <begin position="11"/>
        <end position="45"/>
    </location>
</feature>
<reference evidence="5" key="2">
    <citation type="submission" date="2022-01" db="EMBL/GenBank/DDBJ databases">
        <authorList>
            <person name="Hirooka S."/>
            <person name="Miyagishima S.Y."/>
        </authorList>
    </citation>
    <scope>NUCLEOTIDE SEQUENCE</scope>
    <source>
        <strain evidence="5">NBRC 102759</strain>
    </source>
</reference>
<keyword evidence="4" id="KW-0175">Coiled coil</keyword>
<dbReference type="AlphaFoldDB" id="A0A9C7PWA7"/>
<dbReference type="InterPro" id="IPR001680">
    <property type="entry name" value="WD40_rpt"/>
</dbReference>
<feature type="repeat" description="WD" evidence="3">
    <location>
        <begin position="115"/>
        <end position="156"/>
    </location>
</feature>
<proteinExistence type="predicted"/>
<dbReference type="PANTHER" id="PTHR22847:SF637">
    <property type="entry name" value="WD REPEAT DOMAIN 5B"/>
    <property type="match status" value="1"/>
</dbReference>
<dbReference type="PANTHER" id="PTHR22847">
    <property type="entry name" value="WD40 REPEAT PROTEIN"/>
    <property type="match status" value="1"/>
</dbReference>
<reference evidence="5" key="1">
    <citation type="journal article" date="2022" name="Proc. Natl. Acad. Sci. U.S.A.">
        <title>Life cycle and functional genomics of the unicellular red alga Galdieria for elucidating algal and plant evolution and industrial use.</title>
        <authorList>
            <person name="Hirooka S."/>
            <person name="Itabashi T."/>
            <person name="Ichinose T.M."/>
            <person name="Onuma R."/>
            <person name="Fujiwara T."/>
            <person name="Yamashita S."/>
            <person name="Jong L.W."/>
            <person name="Tomita R."/>
            <person name="Iwane A.H."/>
            <person name="Miyagishima S.Y."/>
        </authorList>
    </citation>
    <scope>NUCLEOTIDE SEQUENCE</scope>
    <source>
        <strain evidence="5">NBRC 102759</strain>
    </source>
</reference>
<dbReference type="PROSITE" id="PS50294">
    <property type="entry name" value="WD_REPEATS_REGION"/>
    <property type="match status" value="3"/>
</dbReference>